<dbReference type="PANTHER" id="PTHR31208:SF2">
    <property type="entry name" value="DOMAIN-CONTAINING PROTEIN, PUTATIVE, EXPRESSED-RELATED"/>
    <property type="match status" value="1"/>
</dbReference>
<dbReference type="InParanoid" id="A0A1D6LS54"/>
<feature type="domain" description="C2" evidence="1">
    <location>
        <begin position="23"/>
        <end position="146"/>
    </location>
</feature>
<sequence>MAATYQTGLVAEPQLLNTEIITRRATYFVADTNRKDKCVGYLDVFVHQARDIHNVCVYHKQDVNAKLCLTSSPDILCSTKVISRAGRNPVFEESLRLDVQTVDASFKCEIWMLSRVRNYLEDQLLGFALVPLVDIVIGNGKLVQEFSLTSTDICCPHLITQKSPSTVDDSGNDHVVPAQLEKIVFPDLNVEKEDEIMVSKYLEMTSDSETPIKVENDMSLHSTNDDDVPSKLEKIKFIDSGRTSAACDRSATRAEAAPALAELCGNAGKAGLWQEAVVADAVSRLVWRLEAKPAGERDATARKLAAVLGVSGGCHKAFRKDECGVVNAVQLLDPSAPGVETRLGKGKMLGVFPRT</sequence>
<dbReference type="InterPro" id="IPR000008">
    <property type="entry name" value="C2_dom"/>
</dbReference>
<dbReference type="ExpressionAtlas" id="A0A1D6LS54">
    <property type="expression patterns" value="baseline and differential"/>
</dbReference>
<reference evidence="2" key="1">
    <citation type="submission" date="2015-12" db="EMBL/GenBank/DDBJ databases">
        <title>Update maize B73 reference genome by single molecule sequencing technologies.</title>
        <authorList>
            <consortium name="Maize Genome Sequencing Project"/>
            <person name="Ware D."/>
        </authorList>
    </citation>
    <scope>NUCLEOTIDE SEQUENCE</scope>
    <source>
        <tissue evidence="2">Seedling</tissue>
    </source>
</reference>
<dbReference type="Gene3D" id="2.60.40.150">
    <property type="entry name" value="C2 domain"/>
    <property type="match status" value="1"/>
</dbReference>
<name>A0A1D6LS54_MAIZE</name>
<proteinExistence type="predicted"/>
<dbReference type="CDD" id="cd00030">
    <property type="entry name" value="C2"/>
    <property type="match status" value="1"/>
</dbReference>
<gene>
    <name evidence="2" type="ORF">ZEAMMB73_Zm00001d036854</name>
</gene>
<organism evidence="2">
    <name type="scientific">Zea mays</name>
    <name type="common">Maize</name>
    <dbReference type="NCBI Taxonomy" id="4577"/>
    <lineage>
        <taxon>Eukaryota</taxon>
        <taxon>Viridiplantae</taxon>
        <taxon>Streptophyta</taxon>
        <taxon>Embryophyta</taxon>
        <taxon>Tracheophyta</taxon>
        <taxon>Spermatophyta</taxon>
        <taxon>Magnoliopsida</taxon>
        <taxon>Liliopsida</taxon>
        <taxon>Poales</taxon>
        <taxon>Poaceae</taxon>
        <taxon>PACMAD clade</taxon>
        <taxon>Panicoideae</taxon>
        <taxon>Andropogonodae</taxon>
        <taxon>Andropogoneae</taxon>
        <taxon>Tripsacinae</taxon>
        <taxon>Zea</taxon>
    </lineage>
</organism>
<evidence type="ECO:0000313" key="2">
    <source>
        <dbReference type="EMBL" id="AQK82282.1"/>
    </source>
</evidence>
<dbReference type="PROSITE" id="PS50004">
    <property type="entry name" value="C2"/>
    <property type="match status" value="1"/>
</dbReference>
<protein>
    <submittedName>
        <fullName evidence="2">Calcium-dependent lipid-binding (CaLB domain) family protein</fullName>
    </submittedName>
</protein>
<dbReference type="PANTHER" id="PTHR31208">
    <property type="entry name" value="EXPRESSED PROTEIN"/>
    <property type="match status" value="1"/>
</dbReference>
<dbReference type="EMBL" id="CM000782">
    <property type="protein sequence ID" value="AQK82282.1"/>
    <property type="molecule type" value="Genomic_DNA"/>
</dbReference>
<dbReference type="InterPro" id="IPR035892">
    <property type="entry name" value="C2_domain_sf"/>
</dbReference>
<dbReference type="SUPFAM" id="SSF49562">
    <property type="entry name" value="C2 domain (Calcium/lipid-binding domain, CaLB)"/>
    <property type="match status" value="1"/>
</dbReference>
<accession>A0A1D6LS54</accession>
<dbReference type="AlphaFoldDB" id="A0A1D6LS54"/>
<evidence type="ECO:0000259" key="1">
    <source>
        <dbReference type="PROSITE" id="PS50004"/>
    </source>
</evidence>
<dbReference type="Pfam" id="PF00168">
    <property type="entry name" value="C2"/>
    <property type="match status" value="1"/>
</dbReference>